<gene>
    <name evidence="4" type="ORF">AA23TX_08522</name>
</gene>
<accession>A0A6I8M1T7</accession>
<evidence type="ECO:0000313" key="4">
    <source>
        <dbReference type="EMBL" id="VVJ23627.1"/>
    </source>
</evidence>
<name>A0A6I8M1T7_9PSEU</name>
<feature type="compositionally biased region" description="Pro residues" evidence="1">
    <location>
        <begin position="1"/>
        <end position="20"/>
    </location>
</feature>
<feature type="transmembrane region" description="Helical" evidence="2">
    <location>
        <begin position="160"/>
        <end position="183"/>
    </location>
</feature>
<proteinExistence type="predicted"/>
<evidence type="ECO:0000256" key="1">
    <source>
        <dbReference type="SAM" id="MobiDB-lite"/>
    </source>
</evidence>
<feature type="transmembrane region" description="Helical" evidence="2">
    <location>
        <begin position="245"/>
        <end position="265"/>
    </location>
</feature>
<keyword evidence="2" id="KW-0812">Transmembrane</keyword>
<organism evidence="4 5">
    <name type="scientific">Amycolatopsis camponoti</name>
    <dbReference type="NCBI Taxonomy" id="2606593"/>
    <lineage>
        <taxon>Bacteria</taxon>
        <taxon>Bacillati</taxon>
        <taxon>Actinomycetota</taxon>
        <taxon>Actinomycetes</taxon>
        <taxon>Pseudonocardiales</taxon>
        <taxon>Pseudonocardiaceae</taxon>
        <taxon>Amycolatopsis</taxon>
    </lineage>
</organism>
<keyword evidence="2" id="KW-1133">Transmembrane helix</keyword>
<evidence type="ECO:0000259" key="3">
    <source>
        <dbReference type="Pfam" id="PF14219"/>
    </source>
</evidence>
<protein>
    <submittedName>
        <fullName evidence="4">Putative membrane protein</fullName>
    </submittedName>
</protein>
<feature type="transmembrane region" description="Helical" evidence="2">
    <location>
        <begin position="203"/>
        <end position="224"/>
    </location>
</feature>
<keyword evidence="2" id="KW-0472">Membrane</keyword>
<sequence length="340" mass="37210">MQPGPPPPPGYWPRQTPPPSAQQLRGRTLAAQPEPYPYQHRPAHRPKLRWVASPPPGAWPRRRVTPPERYYGPPSYPVPPRWGFPNLVWRRPTSVPGTASDEVRPIDRLPVLSRSLIGVLFAFAVLAVVAAGAEVWRYVLLVEGRESALNRSVVAFSDGFVLTAGLLASILALLPAALTLWWLLVARRAAADVSGDDPPRPVWQVLVGVLVPLANLPMALSIAGELEHAVLGRARDVRPKPSRQVLVWWGAWLLNWVLLGVTIVWRFRDDVQSMADSVVLVALTDLAAASLAVMTAMVVRRFTALLAPSDARAVRSMRVLKVAGAPEPELRTARPSGAAR</sequence>
<feature type="region of interest" description="Disordered" evidence="1">
    <location>
        <begin position="1"/>
        <end position="52"/>
    </location>
</feature>
<feature type="transmembrane region" description="Helical" evidence="2">
    <location>
        <begin position="277"/>
        <end position="299"/>
    </location>
</feature>
<feature type="domain" description="DUF4328" evidence="3">
    <location>
        <begin position="145"/>
        <end position="304"/>
    </location>
</feature>
<reference evidence="4 5" key="1">
    <citation type="submission" date="2019-09" db="EMBL/GenBank/DDBJ databases">
        <authorList>
            <person name="Leyn A S."/>
        </authorList>
    </citation>
    <scope>NUCLEOTIDE SEQUENCE [LARGE SCALE GENOMIC DNA]</scope>
    <source>
        <strain evidence="4">AA231_1</strain>
    </source>
</reference>
<dbReference type="InterPro" id="IPR025565">
    <property type="entry name" value="DUF4328"/>
</dbReference>
<dbReference type="Pfam" id="PF14219">
    <property type="entry name" value="DUF4328"/>
    <property type="match status" value="1"/>
</dbReference>
<dbReference type="EMBL" id="CABVGP010000003">
    <property type="protein sequence ID" value="VVJ23627.1"/>
    <property type="molecule type" value="Genomic_DNA"/>
</dbReference>
<feature type="transmembrane region" description="Helical" evidence="2">
    <location>
        <begin position="116"/>
        <end position="139"/>
    </location>
</feature>
<dbReference type="RefSeq" id="WP_155548414.1">
    <property type="nucleotide sequence ID" value="NZ_CABVGP010000003.1"/>
</dbReference>
<dbReference type="AlphaFoldDB" id="A0A6I8M1T7"/>
<evidence type="ECO:0000313" key="5">
    <source>
        <dbReference type="Proteomes" id="UP000399805"/>
    </source>
</evidence>
<dbReference type="Proteomes" id="UP000399805">
    <property type="component" value="Unassembled WGS sequence"/>
</dbReference>
<keyword evidence="5" id="KW-1185">Reference proteome</keyword>
<evidence type="ECO:0000256" key="2">
    <source>
        <dbReference type="SAM" id="Phobius"/>
    </source>
</evidence>